<evidence type="ECO:0000313" key="3">
    <source>
        <dbReference type="EMBL" id="KAA1074222.1"/>
    </source>
</evidence>
<dbReference type="AlphaFoldDB" id="A0A5B0MC14"/>
<evidence type="ECO:0000313" key="6">
    <source>
        <dbReference type="Proteomes" id="UP000325313"/>
    </source>
</evidence>
<keyword evidence="5" id="KW-1185">Reference proteome</keyword>
<dbReference type="OrthoDB" id="10405716at2759"/>
<reference evidence="5 6" key="1">
    <citation type="submission" date="2019-05" db="EMBL/GenBank/DDBJ databases">
        <title>Emergence of the Ug99 lineage of the wheat stem rust pathogen through somatic hybridization.</title>
        <authorList>
            <person name="Li F."/>
            <person name="Upadhyaya N.M."/>
            <person name="Sperschneider J."/>
            <person name="Matny O."/>
            <person name="Nguyen-Phuc H."/>
            <person name="Mago R."/>
            <person name="Raley C."/>
            <person name="Miller M.E."/>
            <person name="Silverstein K.A.T."/>
            <person name="Henningsen E."/>
            <person name="Hirsch C.D."/>
            <person name="Visser B."/>
            <person name="Pretorius Z.A."/>
            <person name="Steffenson B.J."/>
            <person name="Schwessinger B."/>
            <person name="Dodds P.N."/>
            <person name="Figueroa M."/>
        </authorList>
    </citation>
    <scope>NUCLEOTIDE SEQUENCE [LARGE SCALE GENOMIC DNA]</scope>
    <source>
        <strain evidence="4">21-0</strain>
        <strain evidence="3 6">Ug99</strain>
    </source>
</reference>
<gene>
    <name evidence="4" type="ORF">PGT21_005202</name>
    <name evidence="3" type="ORF">PGTUg99_030947</name>
</gene>
<dbReference type="EMBL" id="VDEP01000473">
    <property type="protein sequence ID" value="KAA1074222.1"/>
    <property type="molecule type" value="Genomic_DNA"/>
</dbReference>
<keyword evidence="2" id="KW-0732">Signal</keyword>
<evidence type="ECO:0000313" key="4">
    <source>
        <dbReference type="EMBL" id="KAA1090558.1"/>
    </source>
</evidence>
<accession>A0A5B0MC14</accession>
<dbReference type="EMBL" id="VSWC01000092">
    <property type="protein sequence ID" value="KAA1090558.1"/>
    <property type="molecule type" value="Genomic_DNA"/>
</dbReference>
<evidence type="ECO:0000256" key="2">
    <source>
        <dbReference type="SAM" id="SignalP"/>
    </source>
</evidence>
<evidence type="ECO:0000256" key="1">
    <source>
        <dbReference type="SAM" id="MobiDB-lite"/>
    </source>
</evidence>
<feature type="compositionally biased region" description="Basic and acidic residues" evidence="1">
    <location>
        <begin position="73"/>
        <end position="85"/>
    </location>
</feature>
<comment type="caution">
    <text evidence="3">The sequence shown here is derived from an EMBL/GenBank/DDBJ whole genome shotgun (WGS) entry which is preliminary data.</text>
</comment>
<feature type="signal peptide" evidence="2">
    <location>
        <begin position="1"/>
        <end position="24"/>
    </location>
</feature>
<feature type="chain" id="PRO_5036137206" evidence="2">
    <location>
        <begin position="25"/>
        <end position="316"/>
    </location>
</feature>
<feature type="region of interest" description="Disordered" evidence="1">
    <location>
        <begin position="68"/>
        <end position="92"/>
    </location>
</feature>
<dbReference type="Proteomes" id="UP000325313">
    <property type="component" value="Unassembled WGS sequence"/>
</dbReference>
<proteinExistence type="predicted"/>
<organism evidence="3 6">
    <name type="scientific">Puccinia graminis f. sp. tritici</name>
    <dbReference type="NCBI Taxonomy" id="56615"/>
    <lineage>
        <taxon>Eukaryota</taxon>
        <taxon>Fungi</taxon>
        <taxon>Dikarya</taxon>
        <taxon>Basidiomycota</taxon>
        <taxon>Pucciniomycotina</taxon>
        <taxon>Pucciniomycetes</taxon>
        <taxon>Pucciniales</taxon>
        <taxon>Pucciniaceae</taxon>
        <taxon>Puccinia</taxon>
    </lineage>
</organism>
<evidence type="ECO:0000313" key="5">
    <source>
        <dbReference type="Proteomes" id="UP000324748"/>
    </source>
</evidence>
<sequence length="316" mass="36528">MNTAALPIYFLAIALLTSIDQIASLTTFENTFKEVSSVWYEKGRKEANIMLARSKYPSSPMEITEGIFGKRTSPHESGKNTEQEKTAAQLAKTSPQEDLRVRVYPKIYEVQTFEFPGNPRFPISGLSEEAEKSMHQLFEKLWKCVSLSEIKLDGKIKDQHSSGISEEALTSLYENFEEFYTFFKHNANRDLNKLMFCLSDALVGYLSILEKHKLMDLAALKRFLNTQDHWVIIFNYVTGKFPSQKGITSLYLTYDFENDLKQSALTEEIHGLLALIDDNNWLKMEQLYLEREIKSTEFNCEETQDFRREKGEETGR</sequence>
<name>A0A5B0MC14_PUCGR</name>
<dbReference type="Proteomes" id="UP000324748">
    <property type="component" value="Unassembled WGS sequence"/>
</dbReference>
<protein>
    <submittedName>
        <fullName evidence="3">Uncharacterized protein</fullName>
    </submittedName>
</protein>